<gene>
    <name evidence="1" type="ORF">MKP09_12255</name>
</gene>
<dbReference type="EMBL" id="JAKWBL010000002">
    <property type="protein sequence ID" value="MCH5598626.1"/>
    <property type="molecule type" value="Genomic_DNA"/>
</dbReference>
<evidence type="ECO:0000313" key="1">
    <source>
        <dbReference type="EMBL" id="MCH5598626.1"/>
    </source>
</evidence>
<protein>
    <recommendedName>
        <fullName evidence="3">Ribosome maturation factor RimM</fullName>
    </recommendedName>
</protein>
<keyword evidence="2" id="KW-1185">Reference proteome</keyword>
<reference evidence="1 2" key="1">
    <citation type="submission" date="2022-02" db="EMBL/GenBank/DDBJ databases">
        <authorList>
            <person name="Min J."/>
        </authorList>
    </citation>
    <scope>NUCLEOTIDE SEQUENCE [LARGE SCALE GENOMIC DNA]</scope>
    <source>
        <strain evidence="1 2">GR10-1</strain>
    </source>
</reference>
<comment type="caution">
    <text evidence="1">The sequence shown here is derived from an EMBL/GenBank/DDBJ whole genome shotgun (WGS) entry which is preliminary data.</text>
</comment>
<evidence type="ECO:0008006" key="3">
    <source>
        <dbReference type="Google" id="ProtNLM"/>
    </source>
</evidence>
<evidence type="ECO:0000313" key="2">
    <source>
        <dbReference type="Proteomes" id="UP001202248"/>
    </source>
</evidence>
<dbReference type="RefSeq" id="WP_240830290.1">
    <property type="nucleotide sequence ID" value="NZ_JAKWBL010000002.1"/>
</dbReference>
<organism evidence="1 2">
    <name type="scientific">Niabella ginsengisoli</name>
    <dbReference type="NCBI Taxonomy" id="522298"/>
    <lineage>
        <taxon>Bacteria</taxon>
        <taxon>Pseudomonadati</taxon>
        <taxon>Bacteroidota</taxon>
        <taxon>Chitinophagia</taxon>
        <taxon>Chitinophagales</taxon>
        <taxon>Chitinophagaceae</taxon>
        <taxon>Niabella</taxon>
    </lineage>
</organism>
<accession>A0ABS9SJY3</accession>
<dbReference type="Proteomes" id="UP001202248">
    <property type="component" value="Unassembled WGS sequence"/>
</dbReference>
<name>A0ABS9SJY3_9BACT</name>
<sequence length="173" mass="20348">MKKKKYIGQLVSVKFKDRKTPIYGYVVDYNDDWTLMKYNPVDYIIDGYVIFRHNNIEGFSRNSDEKWKEKVINLKGLQPTDKDIIPLSNLGVILKYLTDNFGIFQVYTKSETSCYLGQLKSIDKRELILDNLQPNGKWKGEIKFRTDNIRIIEFDTDYINSLKLISTAKKTKK</sequence>
<proteinExistence type="predicted"/>